<organism evidence="3 4">
    <name type="scientific">Vitis vinifera</name>
    <name type="common">Grape</name>
    <dbReference type="NCBI Taxonomy" id="29760"/>
    <lineage>
        <taxon>Eukaryota</taxon>
        <taxon>Viridiplantae</taxon>
        <taxon>Streptophyta</taxon>
        <taxon>Embryophyta</taxon>
        <taxon>Tracheophyta</taxon>
        <taxon>Spermatophyta</taxon>
        <taxon>Magnoliopsida</taxon>
        <taxon>eudicotyledons</taxon>
        <taxon>Gunneridae</taxon>
        <taxon>Pentapetalae</taxon>
        <taxon>rosids</taxon>
        <taxon>Vitales</taxon>
        <taxon>Vitaceae</taxon>
        <taxon>Viteae</taxon>
        <taxon>Vitis</taxon>
    </lineage>
</organism>
<dbReference type="GO" id="GO:0003723">
    <property type="term" value="F:RNA binding"/>
    <property type="evidence" value="ECO:0007669"/>
    <property type="project" value="InterPro"/>
</dbReference>
<reference evidence="3 4" key="1">
    <citation type="journal article" date="2018" name="PLoS Genet.">
        <title>Population sequencing reveals clonal diversity and ancestral inbreeding in the grapevine cultivar Chardonnay.</title>
        <authorList>
            <person name="Roach M.J."/>
            <person name="Johnson D.L."/>
            <person name="Bohlmann J."/>
            <person name="van Vuuren H.J."/>
            <person name="Jones S.J."/>
            <person name="Pretorius I.S."/>
            <person name="Schmidt S.A."/>
            <person name="Borneman A.R."/>
        </authorList>
    </citation>
    <scope>NUCLEOTIDE SEQUENCE [LARGE SCALE GENOMIC DNA]</scope>
    <source>
        <strain evidence="4">cv. Chardonnay</strain>
        <tissue evidence="3">Leaf</tissue>
    </source>
</reference>
<dbReference type="PANTHER" id="PTHR47926:SF452">
    <property type="entry name" value="PENTATRICOPEPTIDE REPEAT-CONTAINING PROTEIN"/>
    <property type="match status" value="1"/>
</dbReference>
<dbReference type="PANTHER" id="PTHR47926">
    <property type="entry name" value="PENTATRICOPEPTIDE REPEAT-CONTAINING PROTEIN"/>
    <property type="match status" value="1"/>
</dbReference>
<dbReference type="GO" id="GO:0009451">
    <property type="term" value="P:RNA modification"/>
    <property type="evidence" value="ECO:0007669"/>
    <property type="project" value="InterPro"/>
</dbReference>
<accession>A0A438GDW4</accession>
<dbReference type="Gene3D" id="1.25.40.10">
    <property type="entry name" value="Tetratricopeptide repeat domain"/>
    <property type="match status" value="1"/>
</dbReference>
<proteinExistence type="predicted"/>
<feature type="region of interest" description="Disordered" evidence="2">
    <location>
        <begin position="1"/>
        <end position="22"/>
    </location>
</feature>
<evidence type="ECO:0000256" key="1">
    <source>
        <dbReference type="ARBA" id="ARBA00022737"/>
    </source>
</evidence>
<evidence type="ECO:0000256" key="2">
    <source>
        <dbReference type="SAM" id="MobiDB-lite"/>
    </source>
</evidence>
<dbReference type="AlphaFoldDB" id="A0A438GDW4"/>
<dbReference type="InterPro" id="IPR046960">
    <property type="entry name" value="PPR_At4g14850-like_plant"/>
</dbReference>
<dbReference type="Proteomes" id="UP000288805">
    <property type="component" value="Unassembled WGS sequence"/>
</dbReference>
<dbReference type="EMBL" id="QGNW01000465">
    <property type="protein sequence ID" value="RVW70396.1"/>
    <property type="molecule type" value="Genomic_DNA"/>
</dbReference>
<keyword evidence="1" id="KW-0677">Repeat</keyword>
<dbReference type="InterPro" id="IPR011990">
    <property type="entry name" value="TPR-like_helical_dom_sf"/>
</dbReference>
<protein>
    <submittedName>
        <fullName evidence="3">Pentatricopeptide repeat-containing protein, chloroplastic</fullName>
    </submittedName>
</protein>
<gene>
    <name evidence="3" type="primary">PCMP-E95_3</name>
    <name evidence="3" type="ORF">CK203_056691</name>
</gene>
<name>A0A438GDW4_VITVI</name>
<dbReference type="Pfam" id="PF01535">
    <property type="entry name" value="PPR"/>
    <property type="match status" value="2"/>
</dbReference>
<sequence>MGSRKIGQSPAVASSRCQPCGPQDRICHQASTSRPRVTRPCGPQCFDRSYQEATPVGEYAEEFSFLLRSGRPAAGWRGRDFARGFSFWEVLELQGEYPFSLRVRYVYCGFLIRFNCASLFPFLPVGAKSYRGYIFSGEWVVCCCMRAVVRRAYSVREEPEFIERYGELEKQDYLREWTGLRVFKHMTEETNVRSDDFTFTSALAACAGLASMSHGKQIHAHLIRTRLYQDLGVDNALVNMYAKCGCIGYAYDIFSKMVHHNLVSWNTIIAGFGSHGLGERVVELFE</sequence>
<comment type="caution">
    <text evidence="3">The sequence shown here is derived from an EMBL/GenBank/DDBJ whole genome shotgun (WGS) entry which is preliminary data.</text>
</comment>
<evidence type="ECO:0000313" key="4">
    <source>
        <dbReference type="Proteomes" id="UP000288805"/>
    </source>
</evidence>
<dbReference type="InterPro" id="IPR002885">
    <property type="entry name" value="PPR_rpt"/>
</dbReference>
<evidence type="ECO:0000313" key="3">
    <source>
        <dbReference type="EMBL" id="RVW70396.1"/>
    </source>
</evidence>